<dbReference type="SUPFAM" id="SSF50475">
    <property type="entry name" value="FMN-binding split barrel"/>
    <property type="match status" value="1"/>
</dbReference>
<accession>A0ABS6B2D9</accession>
<protein>
    <submittedName>
        <fullName evidence="1">Pyridoxamine 5'-phosphate oxidase family protein</fullName>
    </submittedName>
</protein>
<keyword evidence="2" id="KW-1185">Reference proteome</keyword>
<dbReference type="Pfam" id="PF12900">
    <property type="entry name" value="Pyridox_ox_2"/>
    <property type="match status" value="1"/>
</dbReference>
<gene>
    <name evidence="1" type="ORF">KO481_17940</name>
</gene>
<comment type="caution">
    <text evidence="1">The sequence shown here is derived from an EMBL/GenBank/DDBJ whole genome shotgun (WGS) entry which is preliminary data.</text>
</comment>
<evidence type="ECO:0000313" key="1">
    <source>
        <dbReference type="EMBL" id="MBU3063403.1"/>
    </source>
</evidence>
<organism evidence="1 2">
    <name type="scientific">Nocardia albiluteola</name>
    <dbReference type="NCBI Taxonomy" id="2842303"/>
    <lineage>
        <taxon>Bacteria</taxon>
        <taxon>Bacillati</taxon>
        <taxon>Actinomycetota</taxon>
        <taxon>Actinomycetes</taxon>
        <taxon>Mycobacteriales</taxon>
        <taxon>Nocardiaceae</taxon>
        <taxon>Nocardia</taxon>
    </lineage>
</organism>
<dbReference type="RefSeq" id="WP_215918288.1">
    <property type="nucleotide sequence ID" value="NZ_JAHKNI010000005.1"/>
</dbReference>
<proteinExistence type="predicted"/>
<dbReference type="EMBL" id="JAHKNI010000005">
    <property type="protein sequence ID" value="MBU3063403.1"/>
    <property type="molecule type" value="Genomic_DNA"/>
</dbReference>
<dbReference type="InterPro" id="IPR024747">
    <property type="entry name" value="Pyridox_Oxase-rel"/>
</dbReference>
<dbReference type="InterPro" id="IPR012349">
    <property type="entry name" value="Split_barrel_FMN-bd"/>
</dbReference>
<evidence type="ECO:0000313" key="2">
    <source>
        <dbReference type="Proteomes" id="UP000733379"/>
    </source>
</evidence>
<dbReference type="Gene3D" id="2.30.110.10">
    <property type="entry name" value="Electron Transport, Fmn-binding Protein, Chain A"/>
    <property type="match status" value="1"/>
</dbReference>
<sequence>MAEHGHRELRELTNADSLRLLGTVRFGRIAFARYALPTIRPVNHVVDGEDVIVHANLGIVPLHVDRQVVSYEVDTIDHETQLGWCVILTGTTAAVTDPADIAYYERLIDPWLPGAPHRIIRIQPDIVTGIELVGHAEIPDVGPIATP</sequence>
<name>A0ABS6B2D9_9NOCA</name>
<dbReference type="Proteomes" id="UP000733379">
    <property type="component" value="Unassembled WGS sequence"/>
</dbReference>
<reference evidence="1 2" key="1">
    <citation type="submission" date="2021-06" db="EMBL/GenBank/DDBJ databases">
        <title>Actinomycetes sequencing.</title>
        <authorList>
            <person name="Shan Q."/>
        </authorList>
    </citation>
    <scope>NUCLEOTIDE SEQUENCE [LARGE SCALE GENOMIC DNA]</scope>
    <source>
        <strain evidence="1 2">NEAU-G5</strain>
    </source>
</reference>